<dbReference type="PANTHER" id="PTHR46637:SF1">
    <property type="entry name" value="BLL5188 PROTEIN"/>
    <property type="match status" value="1"/>
</dbReference>
<dbReference type="AlphaFoldDB" id="A0A7J0D605"/>
<proteinExistence type="predicted"/>
<dbReference type="EMBL" id="BLWD01000005">
    <property type="protein sequence ID" value="GFN10180.1"/>
    <property type="molecule type" value="Genomic_DNA"/>
</dbReference>
<sequence length="116" mass="12922">MVWRFRNGAKWRELPERFGPWSTVYGRFRKWRDARVFTAIFQGAIAEAAKRDLVDLSLVSVDSTTARAHHDAAGLVLDAETLDALAKALAEKGEALRNKPGKKFRNPTPGRPSDSG</sequence>
<dbReference type="Pfam" id="PF13340">
    <property type="entry name" value="DUF4096"/>
    <property type="match status" value="1"/>
</dbReference>
<dbReference type="InterPro" id="IPR025161">
    <property type="entry name" value="IS402-like_dom"/>
</dbReference>
<comment type="caution">
    <text evidence="3">The sequence shown here is derived from an EMBL/GenBank/DDBJ whole genome shotgun (WGS) entry which is preliminary data.</text>
</comment>
<dbReference type="InterPro" id="IPR052909">
    <property type="entry name" value="Transposase_6_like"/>
</dbReference>
<gene>
    <name evidence="3" type="ORF">Smic_87360</name>
</gene>
<organism evidence="3 4">
    <name type="scientific">Streptomyces microflavus</name>
    <name type="common">Streptomyces lipmanii</name>
    <dbReference type="NCBI Taxonomy" id="1919"/>
    <lineage>
        <taxon>Bacteria</taxon>
        <taxon>Bacillati</taxon>
        <taxon>Actinomycetota</taxon>
        <taxon>Actinomycetes</taxon>
        <taxon>Kitasatosporales</taxon>
        <taxon>Streptomycetaceae</taxon>
        <taxon>Streptomyces</taxon>
    </lineage>
</organism>
<evidence type="ECO:0000313" key="3">
    <source>
        <dbReference type="EMBL" id="GFN10180.1"/>
    </source>
</evidence>
<evidence type="ECO:0000256" key="1">
    <source>
        <dbReference type="SAM" id="MobiDB-lite"/>
    </source>
</evidence>
<protein>
    <recommendedName>
        <fullName evidence="2">Insertion element IS402-like domain-containing protein</fullName>
    </recommendedName>
</protein>
<dbReference type="PANTHER" id="PTHR46637">
    <property type="entry name" value="TIS1421-TRANSPOSASE PROTEIN A"/>
    <property type="match status" value="1"/>
</dbReference>
<reference evidence="3 4" key="1">
    <citation type="submission" date="2020-05" db="EMBL/GenBank/DDBJ databases">
        <title>Whole genome shotgun sequence of Streptomyces microflavus NBRC 13062.</title>
        <authorList>
            <person name="Komaki H."/>
            <person name="Tamura T."/>
        </authorList>
    </citation>
    <scope>NUCLEOTIDE SEQUENCE [LARGE SCALE GENOMIC DNA]</scope>
    <source>
        <strain evidence="3 4">NBRC 13062</strain>
    </source>
</reference>
<name>A0A7J0D605_STRMI</name>
<evidence type="ECO:0000259" key="2">
    <source>
        <dbReference type="Pfam" id="PF13340"/>
    </source>
</evidence>
<feature type="domain" description="Insertion element IS402-like" evidence="2">
    <location>
        <begin position="1"/>
        <end position="41"/>
    </location>
</feature>
<dbReference type="Proteomes" id="UP000498740">
    <property type="component" value="Unassembled WGS sequence"/>
</dbReference>
<evidence type="ECO:0000313" key="4">
    <source>
        <dbReference type="Proteomes" id="UP000498740"/>
    </source>
</evidence>
<feature type="region of interest" description="Disordered" evidence="1">
    <location>
        <begin position="93"/>
        <end position="116"/>
    </location>
</feature>
<accession>A0A7J0D605</accession>